<keyword evidence="1" id="KW-0812">Transmembrane</keyword>
<dbReference type="RefSeq" id="WP_116649927.1">
    <property type="nucleotide sequence ID" value="NZ_QUZK01000018.1"/>
</dbReference>
<comment type="caution">
    <text evidence="2">The sequence shown here is derived from an EMBL/GenBank/DDBJ whole genome shotgun (WGS) entry which is preliminary data.</text>
</comment>
<feature type="transmembrane region" description="Helical" evidence="1">
    <location>
        <begin position="120"/>
        <end position="142"/>
    </location>
</feature>
<dbReference type="OrthoDB" id="512864at2"/>
<evidence type="ECO:0000313" key="3">
    <source>
        <dbReference type="Proteomes" id="UP000260351"/>
    </source>
</evidence>
<sequence length="159" mass="17592">MNLGTSLQFGIRYLAVLTSASLLWEFAHMPFYTLWQTGTAGHIAFAAIHCTIGDALIGMAALALAVVFAGGAHWPHKRRVRVAVVMILLGLIYTVFSEWLNVELRQSWAYRDIMPTVPPIGTGLTPLLQWIVIPLVAYRYSLGAVRTNVRNRPKASVES</sequence>
<dbReference type="AlphaFoldDB" id="A0A3E1KB26"/>
<reference evidence="2 3" key="1">
    <citation type="submission" date="2018-08" db="EMBL/GenBank/DDBJ databases">
        <title>Wenzhouxiangella salilacus sp. nov., a novel bacterium isolated from a saline lake in Xinjiang Province, China.</title>
        <authorList>
            <person name="Han S."/>
        </authorList>
    </citation>
    <scope>NUCLEOTIDE SEQUENCE [LARGE SCALE GENOMIC DNA]</scope>
    <source>
        <strain evidence="2 3">XDB06</strain>
    </source>
</reference>
<name>A0A3E1KB26_9GAMM</name>
<feature type="transmembrane region" description="Helical" evidence="1">
    <location>
        <begin position="12"/>
        <end position="31"/>
    </location>
</feature>
<accession>A0A3E1KB26</accession>
<keyword evidence="1" id="KW-1133">Transmembrane helix</keyword>
<evidence type="ECO:0000256" key="1">
    <source>
        <dbReference type="SAM" id="Phobius"/>
    </source>
</evidence>
<gene>
    <name evidence="2" type="ORF">DZC52_04510</name>
</gene>
<dbReference type="Proteomes" id="UP000260351">
    <property type="component" value="Unassembled WGS sequence"/>
</dbReference>
<feature type="transmembrane region" description="Helical" evidence="1">
    <location>
        <begin position="80"/>
        <end position="100"/>
    </location>
</feature>
<organism evidence="2 3">
    <name type="scientific">Wenzhouxiangella sediminis</name>
    <dbReference type="NCBI Taxonomy" id="1792836"/>
    <lineage>
        <taxon>Bacteria</taxon>
        <taxon>Pseudomonadati</taxon>
        <taxon>Pseudomonadota</taxon>
        <taxon>Gammaproteobacteria</taxon>
        <taxon>Chromatiales</taxon>
        <taxon>Wenzhouxiangellaceae</taxon>
        <taxon>Wenzhouxiangella</taxon>
    </lineage>
</organism>
<proteinExistence type="predicted"/>
<protein>
    <submittedName>
        <fullName evidence="2">Uncharacterized protein</fullName>
    </submittedName>
</protein>
<evidence type="ECO:0000313" key="2">
    <source>
        <dbReference type="EMBL" id="RFF31621.1"/>
    </source>
</evidence>
<feature type="transmembrane region" description="Helical" evidence="1">
    <location>
        <begin position="43"/>
        <end position="68"/>
    </location>
</feature>
<keyword evidence="1" id="KW-0472">Membrane</keyword>
<dbReference type="EMBL" id="QUZK01000018">
    <property type="protein sequence ID" value="RFF31621.1"/>
    <property type="molecule type" value="Genomic_DNA"/>
</dbReference>
<keyword evidence="3" id="KW-1185">Reference proteome</keyword>